<dbReference type="GO" id="GO:0005524">
    <property type="term" value="F:ATP binding"/>
    <property type="evidence" value="ECO:0007669"/>
    <property type="project" value="UniProtKB-KW"/>
</dbReference>
<evidence type="ECO:0000256" key="4">
    <source>
        <dbReference type="ARBA" id="ARBA00021420"/>
    </source>
</evidence>
<dbReference type="Pfam" id="PF01590">
    <property type="entry name" value="GAF"/>
    <property type="match status" value="1"/>
</dbReference>
<dbReference type="Gene3D" id="3.30.450.40">
    <property type="match status" value="1"/>
</dbReference>
<evidence type="ECO:0000259" key="23">
    <source>
        <dbReference type="PROSITE" id="PS50112"/>
    </source>
</evidence>
<dbReference type="GO" id="GO:0004016">
    <property type="term" value="F:adenylate cyclase activity"/>
    <property type="evidence" value="ECO:0007669"/>
    <property type="project" value="UniProtKB-EC"/>
</dbReference>
<evidence type="ECO:0000256" key="14">
    <source>
        <dbReference type="ARBA" id="ARBA00023136"/>
    </source>
</evidence>
<dbReference type="CDD" id="cd00130">
    <property type="entry name" value="PAS"/>
    <property type="match status" value="1"/>
</dbReference>
<dbReference type="InterPro" id="IPR001789">
    <property type="entry name" value="Sig_transdc_resp-reg_receiver"/>
</dbReference>
<keyword evidence="15 20" id="KW-0456">Lyase</keyword>
<dbReference type="GO" id="GO:0006171">
    <property type="term" value="P:cAMP biosynthetic process"/>
    <property type="evidence" value="ECO:0007669"/>
    <property type="project" value="UniProtKB-KW"/>
</dbReference>
<dbReference type="InterPro" id="IPR035965">
    <property type="entry name" value="PAS-like_dom_sf"/>
</dbReference>
<reference evidence="25" key="1">
    <citation type="submission" date="2019-10" db="EMBL/GenBank/DDBJ databases">
        <authorList>
            <consortium name="Genoscope - CEA"/>
            <person name="William W."/>
        </authorList>
    </citation>
    <scope>NUCLEOTIDE SEQUENCE [LARGE SCALE GENOMIC DNA]</scope>
    <source>
        <strain evidence="25">BBR_PRJEB10994</strain>
    </source>
</reference>
<dbReference type="InterPro" id="IPR000014">
    <property type="entry name" value="PAS"/>
</dbReference>
<evidence type="ECO:0000256" key="9">
    <source>
        <dbReference type="ARBA" id="ARBA00022777"/>
    </source>
</evidence>
<evidence type="ECO:0000259" key="22">
    <source>
        <dbReference type="PROSITE" id="PS50110"/>
    </source>
</evidence>
<dbReference type="Gene3D" id="3.40.50.2300">
    <property type="match status" value="1"/>
</dbReference>
<dbReference type="GO" id="GO:0000160">
    <property type="term" value="P:phosphorelay signal transduction system"/>
    <property type="evidence" value="ECO:0007669"/>
    <property type="project" value="InterPro"/>
</dbReference>
<protein>
    <recommendedName>
        <fullName evidence="4">Adenylate cyclase</fullName>
        <ecNumber evidence="3">4.6.1.1</ecNumber>
    </recommendedName>
    <alternativeName>
        <fullName evidence="16">ATP pyrophosphate-lyase</fullName>
    </alternativeName>
    <alternativeName>
        <fullName evidence="17">Adenylyl cyclase</fullName>
    </alternativeName>
</protein>
<dbReference type="InterPro" id="IPR013656">
    <property type="entry name" value="PAS_4"/>
</dbReference>
<comment type="subcellular location">
    <subcellularLocation>
        <location evidence="2">Membrane</location>
    </subcellularLocation>
</comment>
<feature type="modified residue" description="4-aspartylphosphate" evidence="19">
    <location>
        <position position="63"/>
    </location>
</feature>
<dbReference type="GO" id="GO:0016301">
    <property type="term" value="F:kinase activity"/>
    <property type="evidence" value="ECO:0007669"/>
    <property type="project" value="UniProtKB-KW"/>
</dbReference>
<evidence type="ECO:0000313" key="25">
    <source>
        <dbReference type="EMBL" id="VXD18500.1"/>
    </source>
</evidence>
<keyword evidence="11" id="KW-0460">Magnesium</keyword>
<keyword evidence="19" id="KW-0597">Phosphoprotein</keyword>
<dbReference type="Pfam" id="PF00211">
    <property type="entry name" value="Guanylate_cyc"/>
    <property type="match status" value="1"/>
</dbReference>
<dbReference type="EC" id="4.6.1.1" evidence="3"/>
<dbReference type="InterPro" id="IPR011006">
    <property type="entry name" value="CheY-like_superfamily"/>
</dbReference>
<proteinExistence type="inferred from homology"/>
<organism evidence="25 26">
    <name type="scientific">Planktothrix paucivesiculata PCC 9631</name>
    <dbReference type="NCBI Taxonomy" id="671071"/>
    <lineage>
        <taxon>Bacteria</taxon>
        <taxon>Bacillati</taxon>
        <taxon>Cyanobacteriota</taxon>
        <taxon>Cyanophyceae</taxon>
        <taxon>Oscillatoriophycideae</taxon>
        <taxon>Oscillatoriales</taxon>
        <taxon>Microcoleaceae</taxon>
        <taxon>Planktothrix</taxon>
    </lineage>
</organism>
<dbReference type="InterPro" id="IPR003018">
    <property type="entry name" value="GAF"/>
</dbReference>
<keyword evidence="7" id="KW-0479">Metal-binding</keyword>
<keyword evidence="13" id="KW-0115">cAMP biosynthesis</keyword>
<dbReference type="InterPro" id="IPR001054">
    <property type="entry name" value="A/G_cyclase"/>
</dbReference>
<dbReference type="InterPro" id="IPR029787">
    <property type="entry name" value="Nucleotide_cyclase"/>
</dbReference>
<keyword evidence="21" id="KW-0175">Coiled coil</keyword>
<evidence type="ECO:0000256" key="19">
    <source>
        <dbReference type="PROSITE-ProRule" id="PRU00169"/>
    </source>
</evidence>
<keyword evidence="8" id="KW-0547">Nucleotide-binding</keyword>
<comment type="similarity">
    <text evidence="20">Belongs to the adenylyl cyclase class-4/guanylyl cyclase family.</text>
</comment>
<evidence type="ECO:0000256" key="2">
    <source>
        <dbReference type="ARBA" id="ARBA00004370"/>
    </source>
</evidence>
<evidence type="ECO:0000256" key="12">
    <source>
        <dbReference type="ARBA" id="ARBA00022989"/>
    </source>
</evidence>
<name>A0A7Z9BUP5_9CYAN</name>
<dbReference type="Proteomes" id="UP000182190">
    <property type="component" value="Unassembled WGS sequence"/>
</dbReference>
<feature type="coiled-coil region" evidence="21">
    <location>
        <begin position="132"/>
        <end position="159"/>
    </location>
</feature>
<evidence type="ECO:0000256" key="10">
    <source>
        <dbReference type="ARBA" id="ARBA00022840"/>
    </source>
</evidence>
<keyword evidence="10" id="KW-0067">ATP-binding</keyword>
<dbReference type="OrthoDB" id="456159at2"/>
<evidence type="ECO:0000256" key="11">
    <source>
        <dbReference type="ARBA" id="ARBA00022842"/>
    </source>
</evidence>
<dbReference type="Pfam" id="PF08448">
    <property type="entry name" value="PAS_4"/>
    <property type="match status" value="1"/>
</dbReference>
<dbReference type="PROSITE" id="PS00452">
    <property type="entry name" value="GUANYLATE_CYCLASE_1"/>
    <property type="match status" value="1"/>
</dbReference>
<dbReference type="PANTHER" id="PTHR11920:SF335">
    <property type="entry name" value="GUANYLATE CYCLASE"/>
    <property type="match status" value="1"/>
</dbReference>
<feature type="domain" description="Guanylate cyclase" evidence="24">
    <location>
        <begin position="461"/>
        <end position="588"/>
    </location>
</feature>
<evidence type="ECO:0000256" key="3">
    <source>
        <dbReference type="ARBA" id="ARBA00012201"/>
    </source>
</evidence>
<evidence type="ECO:0000256" key="8">
    <source>
        <dbReference type="ARBA" id="ARBA00022741"/>
    </source>
</evidence>
<evidence type="ECO:0000256" key="18">
    <source>
        <dbReference type="ARBA" id="ARBA00064436"/>
    </source>
</evidence>
<dbReference type="Pfam" id="PF00072">
    <property type="entry name" value="Response_reg"/>
    <property type="match status" value="1"/>
</dbReference>
<dbReference type="AlphaFoldDB" id="A0A7Z9BUP5"/>
<keyword evidence="6" id="KW-0812">Transmembrane</keyword>
<evidence type="ECO:0000256" key="21">
    <source>
        <dbReference type="SAM" id="Coils"/>
    </source>
</evidence>
<evidence type="ECO:0000256" key="1">
    <source>
        <dbReference type="ARBA" id="ARBA00001593"/>
    </source>
</evidence>
<dbReference type="GO" id="GO:0005886">
    <property type="term" value="C:plasma membrane"/>
    <property type="evidence" value="ECO:0007669"/>
    <property type="project" value="UniProtKB-ARBA"/>
</dbReference>
<dbReference type="SUPFAM" id="SSF55785">
    <property type="entry name" value="PYP-like sensor domain (PAS domain)"/>
    <property type="match status" value="1"/>
</dbReference>
<gene>
    <name evidence="25" type="ORF">PL9631_400005</name>
</gene>
<dbReference type="SUPFAM" id="SSF55073">
    <property type="entry name" value="Nucleotide cyclase"/>
    <property type="match status" value="1"/>
</dbReference>
<keyword evidence="26" id="KW-1185">Reference proteome</keyword>
<comment type="subunit">
    <text evidence="18">Homodimer. Can also exist as monomer.</text>
</comment>
<feature type="domain" description="Response regulatory" evidence="22">
    <location>
        <begin position="14"/>
        <end position="130"/>
    </location>
</feature>
<dbReference type="InterPro" id="IPR018297">
    <property type="entry name" value="A/G_cyclase_CS"/>
</dbReference>
<evidence type="ECO:0000259" key="24">
    <source>
        <dbReference type="PROSITE" id="PS50125"/>
    </source>
</evidence>
<evidence type="ECO:0000256" key="13">
    <source>
        <dbReference type="ARBA" id="ARBA00022998"/>
    </source>
</evidence>
<dbReference type="CDD" id="cd07302">
    <property type="entry name" value="CHD"/>
    <property type="match status" value="1"/>
</dbReference>
<evidence type="ECO:0000313" key="26">
    <source>
        <dbReference type="Proteomes" id="UP000182190"/>
    </source>
</evidence>
<dbReference type="InterPro" id="IPR029016">
    <property type="entry name" value="GAF-like_dom_sf"/>
</dbReference>
<dbReference type="PANTHER" id="PTHR11920">
    <property type="entry name" value="GUANYLYL CYCLASE"/>
    <property type="match status" value="1"/>
</dbReference>
<keyword evidence="5" id="KW-0808">Transferase</keyword>
<accession>A0A7Z9BUP5</accession>
<comment type="catalytic activity">
    <reaction evidence="1">
        <text>ATP = 3',5'-cyclic AMP + diphosphate</text>
        <dbReference type="Rhea" id="RHEA:15389"/>
        <dbReference type="ChEBI" id="CHEBI:30616"/>
        <dbReference type="ChEBI" id="CHEBI:33019"/>
        <dbReference type="ChEBI" id="CHEBI:58165"/>
        <dbReference type="EC" id="4.6.1.1"/>
    </reaction>
</comment>
<evidence type="ECO:0000256" key="20">
    <source>
        <dbReference type="RuleBase" id="RU000405"/>
    </source>
</evidence>
<feature type="domain" description="PAS" evidence="23">
    <location>
        <begin position="149"/>
        <end position="219"/>
    </location>
</feature>
<keyword evidence="14" id="KW-0472">Membrane</keyword>
<dbReference type="GO" id="GO:0046872">
    <property type="term" value="F:metal ion binding"/>
    <property type="evidence" value="ECO:0007669"/>
    <property type="project" value="UniProtKB-KW"/>
</dbReference>
<dbReference type="SUPFAM" id="SSF52172">
    <property type="entry name" value="CheY-like"/>
    <property type="match status" value="1"/>
</dbReference>
<sequence length="642" mass="71754">MNINTNNTNQLKADILIVDDNVDNIRFLSDFLVQQGYQVRKAINGNVALMAARTVIPDLILLDINMPQITGYEVCKILKSDPKTSSVPVIFLSAGDDVKDKVKAFEVGGIDYITKPFQIEEVLIRVQTQLKLQALQKTLQTQNQALEKSEAEVNALFKAMKESIVVFDADGHYLKVVTPNTQLLYKPEQERIGQTIHDILPQKQADILLAGIKTALETQETIEVEYSLILENKKTDLSVNISPISSSSVLTVMRDISDRKRREDALKLIVEGTASKTGDDFFRSCVHSLAEILGVHYTLVTEFTSHKKNKVRTLAFWVDQGFINNIEYELVGTPCGQVIGNGEYYCCSDHIFDQFPEIKTSLESTTRSYAGIPLIDSMKNVIGNIAILDTNPMINDETRELVLRIFAARAGAELERKNTDKALQESQERSEKLLLNILPPSIAERLKYDTSSIAEKFDEVTILFADIVGFTPLSNRIQPDELVERLNQVFSVFDQLTEKHGLEKIKTIGDAYMVVGGLPLAKPDHAEAVAQIALDMQGAIANFQTQYNEPLQIRIGINTGSVIAGVIGVKKFIYDLWGDAVNVASRMESSGLPGKIQVTEATYQRLKTSYIFEERGQIEVKGRGKMTTYWLIQETLNSGHRE</sequence>
<dbReference type="InterPro" id="IPR050401">
    <property type="entry name" value="Cyclic_nucleotide_synthase"/>
</dbReference>
<dbReference type="EMBL" id="CZCS02000180">
    <property type="protein sequence ID" value="VXD18500.1"/>
    <property type="molecule type" value="Genomic_DNA"/>
</dbReference>
<dbReference type="SMART" id="SM00448">
    <property type="entry name" value="REC"/>
    <property type="match status" value="1"/>
</dbReference>
<dbReference type="SMART" id="SM00044">
    <property type="entry name" value="CYCc"/>
    <property type="match status" value="1"/>
</dbReference>
<dbReference type="FunFam" id="3.30.70.1230:FF:000033">
    <property type="entry name" value="Adenylate cyclase"/>
    <property type="match status" value="1"/>
</dbReference>
<evidence type="ECO:0000256" key="5">
    <source>
        <dbReference type="ARBA" id="ARBA00022679"/>
    </source>
</evidence>
<dbReference type="CDD" id="cd19920">
    <property type="entry name" value="REC_PA4781-like"/>
    <property type="match status" value="1"/>
</dbReference>
<dbReference type="SUPFAM" id="SSF55781">
    <property type="entry name" value="GAF domain-like"/>
    <property type="match status" value="1"/>
</dbReference>
<keyword evidence="12" id="KW-1133">Transmembrane helix</keyword>
<dbReference type="PROSITE" id="PS50125">
    <property type="entry name" value="GUANYLATE_CYCLASE_2"/>
    <property type="match status" value="1"/>
</dbReference>
<evidence type="ECO:0000256" key="7">
    <source>
        <dbReference type="ARBA" id="ARBA00022723"/>
    </source>
</evidence>
<evidence type="ECO:0000256" key="17">
    <source>
        <dbReference type="ARBA" id="ARBA00032637"/>
    </source>
</evidence>
<dbReference type="Gene3D" id="3.30.450.20">
    <property type="entry name" value="PAS domain"/>
    <property type="match status" value="1"/>
</dbReference>
<evidence type="ECO:0000256" key="16">
    <source>
        <dbReference type="ARBA" id="ARBA00032597"/>
    </source>
</evidence>
<evidence type="ECO:0000256" key="15">
    <source>
        <dbReference type="ARBA" id="ARBA00023239"/>
    </source>
</evidence>
<keyword evidence="9" id="KW-0418">Kinase</keyword>
<dbReference type="PROSITE" id="PS50110">
    <property type="entry name" value="RESPONSE_REGULATORY"/>
    <property type="match status" value="1"/>
</dbReference>
<dbReference type="Gene3D" id="3.30.70.1230">
    <property type="entry name" value="Nucleotide cyclase"/>
    <property type="match status" value="1"/>
</dbReference>
<dbReference type="RefSeq" id="WP_083617757.1">
    <property type="nucleotide sequence ID" value="NZ_LR735002.1"/>
</dbReference>
<dbReference type="PROSITE" id="PS50112">
    <property type="entry name" value="PAS"/>
    <property type="match status" value="1"/>
</dbReference>
<comment type="caution">
    <text evidence="25">The sequence shown here is derived from an EMBL/GenBank/DDBJ whole genome shotgun (WGS) entry which is preliminary data.</text>
</comment>
<evidence type="ECO:0000256" key="6">
    <source>
        <dbReference type="ARBA" id="ARBA00022692"/>
    </source>
</evidence>
<dbReference type="NCBIfam" id="TIGR00229">
    <property type="entry name" value="sensory_box"/>
    <property type="match status" value="1"/>
</dbReference>